<dbReference type="GO" id="GO:0046813">
    <property type="term" value="P:receptor-mediated virion attachment to host cell"/>
    <property type="evidence" value="ECO:0007669"/>
    <property type="project" value="TreeGrafter"/>
</dbReference>
<sequence>MDFSQTENDASGGKVSRLESVFPLRAAPRSPGHTTATSFTNLRINCLLFVGCLLLVGCAGKTPPAFSPDDAMARGLSPAMTQKRPEPNHLALAKDMISKGYHDIALVQLEKALAMRGEEAEIYHLMGCCHREKKDYDKAKTCFGKALTREPDYAPAHNGLAMTLDLTGNPGAAQAHYRKAIEINPARPDVYNNMGFSHLCAGNLDLAQDCFTRAIALDDTFFLARHNLAICLGVAGREAEAMALLSKLMKPAEAFNNMGAIHALAHNTEKAAGFFEQALAMDPTLSAAQKNIAATKGAP</sequence>
<feature type="repeat" description="TPR" evidence="3">
    <location>
        <begin position="120"/>
        <end position="153"/>
    </location>
</feature>
<evidence type="ECO:0000256" key="3">
    <source>
        <dbReference type="PROSITE-ProRule" id="PRU00339"/>
    </source>
</evidence>
<dbReference type="PANTHER" id="PTHR44858">
    <property type="entry name" value="TETRATRICOPEPTIDE REPEAT PROTEIN 6"/>
    <property type="match status" value="1"/>
</dbReference>
<gene>
    <name evidence="4" type="ORF">MSL71_38380</name>
</gene>
<dbReference type="GO" id="GO:0009279">
    <property type="term" value="C:cell outer membrane"/>
    <property type="evidence" value="ECO:0007669"/>
    <property type="project" value="TreeGrafter"/>
</dbReference>
<protein>
    <submittedName>
        <fullName evidence="4">Tetratricopeptide repeat</fullName>
    </submittedName>
</protein>
<proteinExistence type="predicted"/>
<dbReference type="InterPro" id="IPR013105">
    <property type="entry name" value="TPR_2"/>
</dbReference>
<dbReference type="Pfam" id="PF13424">
    <property type="entry name" value="TPR_12"/>
    <property type="match status" value="1"/>
</dbReference>
<evidence type="ECO:0000313" key="4">
    <source>
        <dbReference type="EMBL" id="VFQ46175.1"/>
    </source>
</evidence>
<accession>A0A4U8YPK7</accession>
<dbReference type="PROSITE" id="PS50005">
    <property type="entry name" value="TPR"/>
    <property type="match status" value="3"/>
</dbReference>
<evidence type="ECO:0000313" key="5">
    <source>
        <dbReference type="Proteomes" id="UP000507962"/>
    </source>
</evidence>
<dbReference type="AlphaFoldDB" id="A0A4U8YPK7"/>
<feature type="repeat" description="TPR" evidence="3">
    <location>
        <begin position="252"/>
        <end position="285"/>
    </location>
</feature>
<evidence type="ECO:0000256" key="1">
    <source>
        <dbReference type="ARBA" id="ARBA00022737"/>
    </source>
</evidence>
<dbReference type="Proteomes" id="UP000507962">
    <property type="component" value="Unassembled WGS sequence"/>
</dbReference>
<dbReference type="EMBL" id="CAADHO010000008">
    <property type="protein sequence ID" value="VFQ46175.1"/>
    <property type="molecule type" value="Genomic_DNA"/>
</dbReference>
<dbReference type="InterPro" id="IPR019734">
    <property type="entry name" value="TPR_rpt"/>
</dbReference>
<dbReference type="PANTHER" id="PTHR44858:SF1">
    <property type="entry name" value="UDP-N-ACETYLGLUCOSAMINE--PEPTIDE N-ACETYLGLUCOSAMINYLTRANSFERASE SPINDLY-RELATED"/>
    <property type="match status" value="1"/>
</dbReference>
<dbReference type="InterPro" id="IPR011990">
    <property type="entry name" value="TPR-like_helical_dom_sf"/>
</dbReference>
<organism evidence="4 5">
    <name type="scientific">Desulfoluna butyratoxydans</name>
    <dbReference type="NCBI Taxonomy" id="231438"/>
    <lineage>
        <taxon>Bacteria</taxon>
        <taxon>Pseudomonadati</taxon>
        <taxon>Thermodesulfobacteriota</taxon>
        <taxon>Desulfobacteria</taxon>
        <taxon>Desulfobacterales</taxon>
        <taxon>Desulfolunaceae</taxon>
        <taxon>Desulfoluna</taxon>
    </lineage>
</organism>
<keyword evidence="2 3" id="KW-0802">TPR repeat</keyword>
<dbReference type="Gene3D" id="1.25.40.10">
    <property type="entry name" value="Tetratricopeptide repeat domain"/>
    <property type="match status" value="3"/>
</dbReference>
<dbReference type="SUPFAM" id="SSF48452">
    <property type="entry name" value="TPR-like"/>
    <property type="match status" value="1"/>
</dbReference>
<dbReference type="SMART" id="SM00028">
    <property type="entry name" value="TPR"/>
    <property type="match status" value="4"/>
</dbReference>
<dbReference type="InterPro" id="IPR050498">
    <property type="entry name" value="Ycf3"/>
</dbReference>
<dbReference type="Pfam" id="PF07719">
    <property type="entry name" value="TPR_2"/>
    <property type="match status" value="1"/>
</dbReference>
<evidence type="ECO:0000256" key="2">
    <source>
        <dbReference type="ARBA" id="ARBA00022803"/>
    </source>
</evidence>
<name>A0A4U8YPK7_9BACT</name>
<keyword evidence="5" id="KW-1185">Reference proteome</keyword>
<keyword evidence="1" id="KW-0677">Repeat</keyword>
<feature type="repeat" description="TPR" evidence="3">
    <location>
        <begin position="188"/>
        <end position="221"/>
    </location>
</feature>
<reference evidence="4 5" key="1">
    <citation type="submission" date="2019-03" db="EMBL/GenBank/DDBJ databases">
        <authorList>
            <person name="Nijsse B."/>
        </authorList>
    </citation>
    <scope>NUCLEOTIDE SEQUENCE [LARGE SCALE GENOMIC DNA]</scope>
    <source>
        <strain evidence="4">Desulfoluna butyratoxydans MSL71</strain>
    </source>
</reference>